<evidence type="ECO:0000313" key="3">
    <source>
        <dbReference type="EMBL" id="ADZ48711.1"/>
    </source>
</evidence>
<dbReference type="EMBL" id="HQ257641">
    <property type="protein sequence ID" value="ADZ48711.1"/>
    <property type="molecule type" value="Genomic_DNA"/>
</dbReference>
<geneLocation type="mitochondrion" evidence="3"/>
<gene>
    <name evidence="3" type="primary">ATP8</name>
</gene>
<keyword evidence="2" id="KW-0472">Membrane</keyword>
<organism evidence="3">
    <name type="scientific">Crotalus aquilus</name>
    <dbReference type="NCBI Taxonomy" id="8743"/>
    <lineage>
        <taxon>Eukaryota</taxon>
        <taxon>Metazoa</taxon>
        <taxon>Chordata</taxon>
        <taxon>Craniata</taxon>
        <taxon>Vertebrata</taxon>
        <taxon>Euteleostomi</taxon>
        <taxon>Lepidosauria</taxon>
        <taxon>Squamata</taxon>
        <taxon>Bifurcata</taxon>
        <taxon>Unidentata</taxon>
        <taxon>Episquamata</taxon>
        <taxon>Toxicofera</taxon>
        <taxon>Serpentes</taxon>
        <taxon>Colubroidea</taxon>
        <taxon>Viperidae</taxon>
        <taxon>Crotalinae</taxon>
        <taxon>Crotalus</taxon>
    </lineage>
</organism>
<reference evidence="3" key="1">
    <citation type="journal article" date="2011" name="J. Biogeogr.">
        <title>Evolutionary drivers of phylogeographical diversity in the highlands of Mexico: a case study of the Crotalus triseriatus species group of montane rattlesnakes.</title>
        <authorList>
            <person name="Bryson R.W.Jr."/>
            <person name="Murphy R.W."/>
            <person name="Lathrop A."/>
            <person name="Lazcano-Villareal D."/>
        </authorList>
    </citation>
    <scope>NUCLEOTIDE SEQUENCE</scope>
</reference>
<evidence type="ECO:0000256" key="1">
    <source>
        <dbReference type="SAM" id="MobiDB-lite"/>
    </source>
</evidence>
<evidence type="ECO:0000256" key="2">
    <source>
        <dbReference type="SAM" id="Phobius"/>
    </source>
</evidence>
<proteinExistence type="predicted"/>
<accession>F2WUF7</accession>
<protein>
    <submittedName>
        <fullName evidence="3">ATPase 8</fullName>
    </submittedName>
</protein>
<dbReference type="AlphaFoldDB" id="F2WUF7"/>
<name>F2WUF7_9SAUR</name>
<feature type="transmembrane region" description="Helical" evidence="2">
    <location>
        <begin position="6"/>
        <end position="25"/>
    </location>
</feature>
<keyword evidence="2" id="KW-1133">Transmembrane helix</keyword>
<keyword evidence="2" id="KW-0812">Transmembrane</keyword>
<feature type="region of interest" description="Disordered" evidence="1">
    <location>
        <begin position="34"/>
        <end position="54"/>
    </location>
</feature>
<dbReference type="EMBL" id="HQ257720">
    <property type="protein sequence ID" value="ADZ48869.1"/>
    <property type="molecule type" value="Genomic_DNA"/>
</dbReference>
<sequence>MPQLDIVHILTVYLWTWLTLTLITMKIKTFTMTTKPKNNHEPPQKLTTPMLPWT</sequence>
<keyword evidence="3" id="KW-0496">Mitochondrion</keyword>